<keyword evidence="1" id="KW-0677">Repeat</keyword>
<accession>A0A1Z5KSI9</accession>
<dbReference type="Gene3D" id="1.25.40.10">
    <property type="entry name" value="Tetratricopeptide repeat domain"/>
    <property type="match status" value="1"/>
</dbReference>
<organism evidence="3 4">
    <name type="scientific">Fistulifera solaris</name>
    <name type="common">Oleaginous diatom</name>
    <dbReference type="NCBI Taxonomy" id="1519565"/>
    <lineage>
        <taxon>Eukaryota</taxon>
        <taxon>Sar</taxon>
        <taxon>Stramenopiles</taxon>
        <taxon>Ochrophyta</taxon>
        <taxon>Bacillariophyta</taxon>
        <taxon>Bacillariophyceae</taxon>
        <taxon>Bacillariophycidae</taxon>
        <taxon>Naviculales</taxon>
        <taxon>Naviculaceae</taxon>
        <taxon>Fistulifera</taxon>
    </lineage>
</organism>
<dbReference type="InterPro" id="IPR057027">
    <property type="entry name" value="TPR_mt"/>
</dbReference>
<evidence type="ECO:0000259" key="2">
    <source>
        <dbReference type="Pfam" id="PF23276"/>
    </source>
</evidence>
<dbReference type="PANTHER" id="PTHR47936">
    <property type="entry name" value="PPR_LONG DOMAIN-CONTAINING PROTEIN"/>
    <property type="match status" value="1"/>
</dbReference>
<evidence type="ECO:0000313" key="4">
    <source>
        <dbReference type="Proteomes" id="UP000198406"/>
    </source>
</evidence>
<gene>
    <name evidence="3" type="ORF">FisN_20Lh205</name>
</gene>
<keyword evidence="4" id="KW-1185">Reference proteome</keyword>
<sequence length="583" mass="64890">MSRAAQFLKQTASSEMTTATSVVHNSVPASASRLDAMLSLSHSTTQTEQQRAHSLQREMDELLKQKNPDRAWPLFQQAMKEDLVMHFSPNVVRELFFKLFRNPVVGYHVLQAYRTMTAKDYGNDITAYADMYRQMCESIQYLNPQNCTTRDRNVVVGSLVQELQQLDRAGQELSIPVLVSSLMTQKFVSLGDLAGQLYQYMRKEEFQVAPGYWSHLLATSKYNRRSELPYDEIFLESVKVGRRPTANIVMNALQNYFPYTDDIAAVQRIVQGVVLLQQSSTAPGVEYPIDMAMLEALSTAAAQTGMSDLIMPIWDIITNLGLEPSVGIYENTIVTFCTRPATYKQAFIVLDEMQQKGYTVSRALLRSMSAQLRSSPRNIDIALNELSMLEVEGCPTSQAAINAVLSAAAERGDLDAALSIAEEVIPRLNLQMDSDSFSFAMEAIGKHLSRRTQSGTGEEIIQRVLTTADTILSDMEHQGLPPTQYILRDYVEMLCYAKEVDTATSVVRELAQSAEKGLLNSKIIYCVAIANVKLGNYAVAEEIANAGSEPMPLIRSAIRKKLRSRGMGNFSLDNASTGQELET</sequence>
<dbReference type="Pfam" id="PF23276">
    <property type="entry name" value="TPR_24"/>
    <property type="match status" value="1"/>
</dbReference>
<dbReference type="AlphaFoldDB" id="A0A1Z5KSI9"/>
<evidence type="ECO:0000313" key="3">
    <source>
        <dbReference type="EMBL" id="GAX28898.1"/>
    </source>
</evidence>
<dbReference type="Proteomes" id="UP000198406">
    <property type="component" value="Unassembled WGS sequence"/>
</dbReference>
<dbReference type="InterPro" id="IPR011990">
    <property type="entry name" value="TPR-like_helical_dom_sf"/>
</dbReference>
<reference evidence="3 4" key="1">
    <citation type="journal article" date="2015" name="Plant Cell">
        <title>Oil accumulation by the oleaginous diatom Fistulifera solaris as revealed by the genome and transcriptome.</title>
        <authorList>
            <person name="Tanaka T."/>
            <person name="Maeda Y."/>
            <person name="Veluchamy A."/>
            <person name="Tanaka M."/>
            <person name="Abida H."/>
            <person name="Marechal E."/>
            <person name="Bowler C."/>
            <person name="Muto M."/>
            <person name="Sunaga Y."/>
            <person name="Tanaka M."/>
            <person name="Yoshino T."/>
            <person name="Taniguchi T."/>
            <person name="Fukuda Y."/>
            <person name="Nemoto M."/>
            <person name="Matsumoto M."/>
            <person name="Wong P.S."/>
            <person name="Aburatani S."/>
            <person name="Fujibuchi W."/>
        </authorList>
    </citation>
    <scope>NUCLEOTIDE SEQUENCE [LARGE SCALE GENOMIC DNA]</scope>
    <source>
        <strain evidence="3 4">JPCC DA0580</strain>
    </source>
</reference>
<name>A0A1Z5KSI9_FISSO</name>
<dbReference type="OrthoDB" id="185373at2759"/>
<comment type="caution">
    <text evidence="3">The sequence shown here is derived from an EMBL/GenBank/DDBJ whole genome shotgun (WGS) entry which is preliminary data.</text>
</comment>
<dbReference type="InParanoid" id="A0A1Z5KSI9"/>
<feature type="domain" description="Pentatricopeptide repeat-containing protein-mitochondrial" evidence="2">
    <location>
        <begin position="294"/>
        <end position="420"/>
    </location>
</feature>
<proteinExistence type="predicted"/>
<dbReference type="PANTHER" id="PTHR47936:SF1">
    <property type="entry name" value="PENTATRICOPEPTIDE REPEAT-CONTAINING PROTEIN GUN1, CHLOROPLASTIC"/>
    <property type="match status" value="1"/>
</dbReference>
<protein>
    <recommendedName>
        <fullName evidence="2">Pentatricopeptide repeat-containing protein-mitochondrial domain-containing protein</fullName>
    </recommendedName>
</protein>
<dbReference type="EMBL" id="BDSP01000283">
    <property type="protein sequence ID" value="GAX28898.1"/>
    <property type="molecule type" value="Genomic_DNA"/>
</dbReference>
<evidence type="ECO:0000256" key="1">
    <source>
        <dbReference type="ARBA" id="ARBA00022737"/>
    </source>
</evidence>